<evidence type="ECO:0000313" key="1">
    <source>
        <dbReference type="EMBL" id="KIW23430.1"/>
    </source>
</evidence>
<sequence>MRLTPSLAIRKLLASIHPPLSPQSPRESKQLLNVLESAFQRRLDETHPSPRAAATGIEIQHGSELIPDPAQRVTHSTHSHLDTILGHPLFKQQSLTFLQTHGLAATAVKTFDDALLKQGLDSDLVQSCALQYLKGREKRGKSPKDEGLGPRLARWFNAMTGSEKKDLLLNEKYMEPLVSVMYADGLEREVWQWLQVLYERSFANFIFIPTDDCAPDAVAYLRAEDRLVSLMIKETARRGRLQEAVQLYTQAYEYRLNSGRSVLSEGKSSPEPLQRSWRQVAGAILLQNKRSKRGLPASLYDLILKYSLTIDYSPFDPAILHIYHPTTPTAHPLFQKLQESSFLEQFARWQKNPNRFVRRILLVSVLDAAELSLSHAHPREAREFLDFAERTYPDFLRSHEEKTDTAERLQLARQEILVRKEFRSSGYATAPELQVLV</sequence>
<gene>
    <name evidence="1" type="ORF">PV07_11626</name>
</gene>
<dbReference type="OrthoDB" id="5424391at2759"/>
<accession>A0A0D2BYL5</accession>
<dbReference type="RefSeq" id="XP_016243646.1">
    <property type="nucleotide sequence ID" value="XM_016399084.1"/>
</dbReference>
<keyword evidence="2" id="KW-1185">Reference proteome</keyword>
<reference evidence="1 2" key="1">
    <citation type="submission" date="2015-01" db="EMBL/GenBank/DDBJ databases">
        <title>The Genome Sequence of Cladophialophora immunda CBS83496.</title>
        <authorList>
            <consortium name="The Broad Institute Genomics Platform"/>
            <person name="Cuomo C."/>
            <person name="de Hoog S."/>
            <person name="Gorbushina A."/>
            <person name="Stielow B."/>
            <person name="Teixiera M."/>
            <person name="Abouelleil A."/>
            <person name="Chapman S.B."/>
            <person name="Priest M."/>
            <person name="Young S.K."/>
            <person name="Wortman J."/>
            <person name="Nusbaum C."/>
            <person name="Birren B."/>
        </authorList>
    </citation>
    <scope>NUCLEOTIDE SEQUENCE [LARGE SCALE GENOMIC DNA]</scope>
    <source>
        <strain evidence="1 2">CBS 83496</strain>
    </source>
</reference>
<dbReference type="EMBL" id="KN847046">
    <property type="protein sequence ID" value="KIW23430.1"/>
    <property type="molecule type" value="Genomic_DNA"/>
</dbReference>
<dbReference type="VEuPathDB" id="FungiDB:PV07_11626"/>
<proteinExistence type="predicted"/>
<dbReference type="GeneID" id="27350820"/>
<dbReference type="AlphaFoldDB" id="A0A0D2BYL5"/>
<name>A0A0D2BYL5_9EURO</name>
<organism evidence="1 2">
    <name type="scientific">Cladophialophora immunda</name>
    <dbReference type="NCBI Taxonomy" id="569365"/>
    <lineage>
        <taxon>Eukaryota</taxon>
        <taxon>Fungi</taxon>
        <taxon>Dikarya</taxon>
        <taxon>Ascomycota</taxon>
        <taxon>Pezizomycotina</taxon>
        <taxon>Eurotiomycetes</taxon>
        <taxon>Chaetothyriomycetidae</taxon>
        <taxon>Chaetothyriales</taxon>
        <taxon>Herpotrichiellaceae</taxon>
        <taxon>Cladophialophora</taxon>
    </lineage>
</organism>
<evidence type="ECO:0000313" key="2">
    <source>
        <dbReference type="Proteomes" id="UP000054466"/>
    </source>
</evidence>
<dbReference type="Proteomes" id="UP000054466">
    <property type="component" value="Unassembled WGS sequence"/>
</dbReference>
<dbReference type="HOGENOM" id="CLU_642490_0_0_1"/>
<protein>
    <submittedName>
        <fullName evidence="1">Uncharacterized protein</fullName>
    </submittedName>
</protein>